<name>A0A2K9EQ14_9FIRM</name>
<proteinExistence type="predicted"/>
<evidence type="ECO:0000313" key="1">
    <source>
        <dbReference type="EMBL" id="AUG57590.1"/>
    </source>
</evidence>
<evidence type="ECO:0000313" key="3">
    <source>
        <dbReference type="Proteomes" id="UP000233534"/>
    </source>
</evidence>
<dbReference type="EMBL" id="NEMB01000003">
    <property type="protein sequence ID" value="PQQ67500.1"/>
    <property type="molecule type" value="Genomic_DNA"/>
</dbReference>
<accession>A0A2K9EQ14</accession>
<dbReference type="Proteomes" id="UP000239720">
    <property type="component" value="Unassembled WGS sequence"/>
</dbReference>
<dbReference type="AlphaFoldDB" id="A0A2K9EQ14"/>
<reference evidence="1 3" key="1">
    <citation type="submission" date="2017-12" db="EMBL/GenBank/DDBJ databases">
        <title>Complete genome sequence of Herbivorax saccincola GGR1, a novel Cellulosome-producing hydrolytic bacterium in a thermophilic biogas plant, established by Illumina and Nanopore MinION sequencing.</title>
        <authorList>
            <person name="Pechtl A."/>
            <person name="Ruckert C."/>
            <person name="Koeck D.E."/>
            <person name="Maus I."/>
            <person name="Winkler A."/>
            <person name="Kalinowski J."/>
            <person name="Puhler A."/>
            <person name="Schwarz W.W."/>
            <person name="Zverlov V.V."/>
            <person name="Schluter A."/>
            <person name="Liebl W."/>
        </authorList>
    </citation>
    <scope>NUCLEOTIDE SEQUENCE [LARGE SCALE GENOMIC DNA]</scope>
    <source>
        <strain evidence="1">GGR1</strain>
        <strain evidence="3">SR1</strain>
    </source>
</reference>
<evidence type="ECO:0000313" key="2">
    <source>
        <dbReference type="EMBL" id="PQQ67500.1"/>
    </source>
</evidence>
<dbReference type="RefSeq" id="WP_101301119.1">
    <property type="nucleotide sequence ID" value="NZ_CP025197.1"/>
</dbReference>
<sequence length="187" mass="22570">MSKYYKFGVFDNEMIETEYYYQNNWTLEQYPNFERIVVAPKNNQIMLIKDIVKDFEPPYYILYVLIVSRCENELGRYQCPYPLNNAEVNDFLDKFKDYFEKDGRHHIWIGSIKTKQLAVYDNHNLIYIYGDVSKNQKKLNDLGFIEGAVKIPAPHSHRYNVENDNYEIEIMNYWEWVKFPLCEQDTP</sequence>
<protein>
    <submittedName>
        <fullName evidence="1">Uncharacterized protein</fullName>
    </submittedName>
</protein>
<evidence type="ECO:0000313" key="4">
    <source>
        <dbReference type="Proteomes" id="UP000239720"/>
    </source>
</evidence>
<keyword evidence="3" id="KW-1185">Reference proteome</keyword>
<dbReference type="KEGG" id="hsc:HVS_08410"/>
<reference evidence="2 4" key="2">
    <citation type="journal article" date="2018" name="Syst. Appl. Microbiol.">
        <title>Characterization and high-quality draft genome sequence of Herbivorax saccincola A7, an anaerobic, alkaliphilic, thermophilic, cellulolytic, and xylanolytic bacterium.</title>
        <authorList>
            <person name="Aikawa S."/>
            <person name="Baramee S."/>
            <person name="Sermsathanaswadi J."/>
            <person name="Thianheng P."/>
            <person name="Tachaapaikoon C."/>
            <person name="Shikata A."/>
            <person name="Waeonukul R."/>
            <person name="Pason P."/>
            <person name="Ratanakhanokchai K."/>
            <person name="Kosugi A."/>
        </authorList>
    </citation>
    <scope>NUCLEOTIDE SEQUENCE [LARGE SCALE GENOMIC DNA]</scope>
    <source>
        <strain evidence="2 4">A7</strain>
    </source>
</reference>
<dbReference type="OrthoDB" id="7823054at2"/>
<gene>
    <name evidence="2" type="ORF">B9R14_12575</name>
    <name evidence="1" type="ORF">HVS_08410</name>
</gene>
<dbReference type="Proteomes" id="UP000233534">
    <property type="component" value="Chromosome"/>
</dbReference>
<organism evidence="1 3">
    <name type="scientific">Acetivibrio saccincola</name>
    <dbReference type="NCBI Taxonomy" id="1677857"/>
    <lineage>
        <taxon>Bacteria</taxon>
        <taxon>Bacillati</taxon>
        <taxon>Bacillota</taxon>
        <taxon>Clostridia</taxon>
        <taxon>Eubacteriales</taxon>
        <taxon>Oscillospiraceae</taxon>
        <taxon>Acetivibrio</taxon>
    </lineage>
</organism>
<dbReference type="EMBL" id="CP025197">
    <property type="protein sequence ID" value="AUG57590.1"/>
    <property type="molecule type" value="Genomic_DNA"/>
</dbReference>